<feature type="transmembrane region" description="Helical" evidence="8">
    <location>
        <begin position="317"/>
        <end position="336"/>
    </location>
</feature>
<dbReference type="GO" id="GO:0006508">
    <property type="term" value="P:proteolysis"/>
    <property type="evidence" value="ECO:0007669"/>
    <property type="project" value="UniProtKB-KW"/>
</dbReference>
<dbReference type="GO" id="GO:0004252">
    <property type="term" value="F:serine-type endopeptidase activity"/>
    <property type="evidence" value="ECO:0007669"/>
    <property type="project" value="InterPro"/>
</dbReference>
<dbReference type="PANTHER" id="PTHR43731">
    <property type="entry name" value="RHOMBOID PROTEASE"/>
    <property type="match status" value="1"/>
</dbReference>
<evidence type="ECO:0000256" key="7">
    <source>
        <dbReference type="PROSITE-ProRule" id="PRU00339"/>
    </source>
</evidence>
<dbReference type="InterPro" id="IPR019734">
    <property type="entry name" value="TPR_rpt"/>
</dbReference>
<dbReference type="Gene3D" id="1.20.1540.10">
    <property type="entry name" value="Rhomboid-like"/>
    <property type="match status" value="1"/>
</dbReference>
<evidence type="ECO:0000259" key="9">
    <source>
        <dbReference type="Pfam" id="PF01694"/>
    </source>
</evidence>
<feature type="transmembrane region" description="Helical" evidence="8">
    <location>
        <begin position="343"/>
        <end position="362"/>
    </location>
</feature>
<dbReference type="InterPro" id="IPR035952">
    <property type="entry name" value="Rhomboid-like_sf"/>
</dbReference>
<feature type="domain" description="Peptidase S54 rhomboid" evidence="9">
    <location>
        <begin position="200"/>
        <end position="334"/>
    </location>
</feature>
<gene>
    <name evidence="10" type="ORF">BU085_11765</name>
</gene>
<evidence type="ECO:0000256" key="3">
    <source>
        <dbReference type="ARBA" id="ARBA00022692"/>
    </source>
</evidence>
<keyword evidence="6 8" id="KW-0472">Membrane</keyword>
<feature type="transmembrane region" description="Helical" evidence="8">
    <location>
        <begin position="293"/>
        <end position="311"/>
    </location>
</feature>
<evidence type="ECO:0000256" key="4">
    <source>
        <dbReference type="ARBA" id="ARBA00022801"/>
    </source>
</evidence>
<name>A0A2T4PXP1_STAWA</name>
<dbReference type="SUPFAM" id="SSF48452">
    <property type="entry name" value="TPR-like"/>
    <property type="match status" value="1"/>
</dbReference>
<evidence type="ECO:0000256" key="2">
    <source>
        <dbReference type="ARBA" id="ARBA00009045"/>
    </source>
</evidence>
<sequence length="484" mass="56203">MNIKKQFWKTIYYWIRYLNYDVISREKDDQEIWLSNKKKKSIVIFSNYVTSTQEIRFDKSKIIENQEQIEVLVGYKPTSFQFYYFTDKTLTTDSLDETYPLKLKFKIIKEDRDLERVLPNVILTKLFKRNDSKKTSVSYRNKVLSNNILDKHMQRFSPITYILIISNVALWLCMILYFNRFSDIKLLDVGGLVHFNVVHGEWYRLVTSMFLHYNFEHILMNMLSLYIFGKIVESVLGSWKMLAIYLFAGIFGNFVSLSFNTTTISVGASGAIFGLIGSIFAILYLSKTFDKKVIGQLLIALVILIGLSLFMSNINVMAHLGGFVGGLLITLIGYYFNVNRNIFWILLITLLVLFVAMQIRIFSIKEDNIYDKLIRDQMLSGHYDEAKKIVNQSIKKDYADDQTYYLSGLITATKSSKAEAMADWERGLRYFPNSGILNYEMAIANRSLKDNDKAIKYIKKAVKANPNNSQYKNLEKELSKKSDS</sequence>
<keyword evidence="7" id="KW-0802">TPR repeat</keyword>
<evidence type="ECO:0000313" key="11">
    <source>
        <dbReference type="Proteomes" id="UP000240717"/>
    </source>
</evidence>
<evidence type="ECO:0000256" key="5">
    <source>
        <dbReference type="ARBA" id="ARBA00022989"/>
    </source>
</evidence>
<dbReference type="GO" id="GO:0016020">
    <property type="term" value="C:membrane"/>
    <property type="evidence" value="ECO:0007669"/>
    <property type="project" value="UniProtKB-SubCell"/>
</dbReference>
<evidence type="ECO:0000256" key="6">
    <source>
        <dbReference type="ARBA" id="ARBA00023136"/>
    </source>
</evidence>
<dbReference type="Pfam" id="PF13181">
    <property type="entry name" value="TPR_8"/>
    <property type="match status" value="1"/>
</dbReference>
<dbReference type="AlphaFoldDB" id="A0A2T4PXP1"/>
<dbReference type="PROSITE" id="PS50005">
    <property type="entry name" value="TPR"/>
    <property type="match status" value="1"/>
</dbReference>
<dbReference type="SUPFAM" id="SSF144091">
    <property type="entry name" value="Rhomboid-like"/>
    <property type="match status" value="1"/>
</dbReference>
<protein>
    <submittedName>
        <fullName evidence="10">Rhomboid family intramembrane serine protease</fullName>
    </submittedName>
</protein>
<feature type="transmembrane region" description="Helical" evidence="8">
    <location>
        <begin position="241"/>
        <end position="259"/>
    </location>
</feature>
<proteinExistence type="inferred from homology"/>
<reference evidence="10 11" key="1">
    <citation type="journal article" date="2016" name="Front. Microbiol.">
        <title>Comprehensive Phylogenetic Analysis of Bovine Non-aureus Staphylococci Species Based on Whole-Genome Sequencing.</title>
        <authorList>
            <person name="Naushad S."/>
            <person name="Barkema H.W."/>
            <person name="Luby C."/>
            <person name="Condas L.A."/>
            <person name="Nobrega D.B."/>
            <person name="Carson D.A."/>
            <person name="De Buck J."/>
        </authorList>
    </citation>
    <scope>NUCLEOTIDE SEQUENCE [LARGE SCALE GENOMIC DNA]</scope>
    <source>
        <strain evidence="10 11">SNUC 2993</strain>
    </source>
</reference>
<organism evidence="10 11">
    <name type="scientific">Staphylococcus warneri</name>
    <dbReference type="NCBI Taxonomy" id="1292"/>
    <lineage>
        <taxon>Bacteria</taxon>
        <taxon>Bacillati</taxon>
        <taxon>Bacillota</taxon>
        <taxon>Bacilli</taxon>
        <taxon>Bacillales</taxon>
        <taxon>Staphylococcaceae</taxon>
        <taxon>Staphylococcus</taxon>
    </lineage>
</organism>
<comment type="similarity">
    <text evidence="2">Belongs to the peptidase S54 family.</text>
</comment>
<dbReference type="Proteomes" id="UP000240717">
    <property type="component" value="Unassembled WGS sequence"/>
</dbReference>
<comment type="subcellular location">
    <subcellularLocation>
        <location evidence="1">Membrane</location>
        <topology evidence="1">Multi-pass membrane protein</topology>
    </subcellularLocation>
</comment>
<keyword evidence="4" id="KW-0378">Hydrolase</keyword>
<dbReference type="Pfam" id="PF01694">
    <property type="entry name" value="Rhomboid"/>
    <property type="match status" value="1"/>
</dbReference>
<dbReference type="PANTHER" id="PTHR43731:SF14">
    <property type="entry name" value="PRESENILIN-ASSOCIATED RHOMBOID-LIKE PROTEIN, MITOCHONDRIAL"/>
    <property type="match status" value="1"/>
</dbReference>
<keyword evidence="10" id="KW-0645">Protease</keyword>
<dbReference type="InterPro" id="IPR011990">
    <property type="entry name" value="TPR-like_helical_dom_sf"/>
</dbReference>
<feature type="transmembrane region" description="Helical" evidence="8">
    <location>
        <begin position="265"/>
        <end position="286"/>
    </location>
</feature>
<dbReference type="InterPro" id="IPR022764">
    <property type="entry name" value="Peptidase_S54_rhomboid_dom"/>
</dbReference>
<dbReference type="RefSeq" id="WP_002451884.1">
    <property type="nucleotide sequence ID" value="NZ_CP054017.1"/>
</dbReference>
<evidence type="ECO:0000313" key="10">
    <source>
        <dbReference type="EMBL" id="PTI49595.1"/>
    </source>
</evidence>
<keyword evidence="5 8" id="KW-1133">Transmembrane helix</keyword>
<dbReference type="EMBL" id="PZEV01000060">
    <property type="protein sequence ID" value="PTI49595.1"/>
    <property type="molecule type" value="Genomic_DNA"/>
</dbReference>
<dbReference type="Gene3D" id="1.25.40.10">
    <property type="entry name" value="Tetratricopeptide repeat domain"/>
    <property type="match status" value="1"/>
</dbReference>
<dbReference type="SMART" id="SM00028">
    <property type="entry name" value="TPR"/>
    <property type="match status" value="2"/>
</dbReference>
<evidence type="ECO:0000256" key="1">
    <source>
        <dbReference type="ARBA" id="ARBA00004141"/>
    </source>
</evidence>
<dbReference type="InterPro" id="IPR050925">
    <property type="entry name" value="Rhomboid_protease_S54"/>
</dbReference>
<evidence type="ECO:0000256" key="8">
    <source>
        <dbReference type="SAM" id="Phobius"/>
    </source>
</evidence>
<dbReference type="CDD" id="cd06174">
    <property type="entry name" value="MFS"/>
    <property type="match status" value="1"/>
</dbReference>
<dbReference type="STRING" id="1194526.A284_05970"/>
<keyword evidence="3 8" id="KW-0812">Transmembrane</keyword>
<accession>A0A2T4PXP1</accession>
<comment type="caution">
    <text evidence="10">The sequence shown here is derived from an EMBL/GenBank/DDBJ whole genome shotgun (WGS) entry which is preliminary data.</text>
</comment>
<feature type="transmembrane region" description="Helical" evidence="8">
    <location>
        <begin position="159"/>
        <end position="178"/>
    </location>
</feature>
<feature type="repeat" description="TPR" evidence="7">
    <location>
        <begin position="435"/>
        <end position="468"/>
    </location>
</feature>